<keyword evidence="4" id="KW-1185">Reference proteome</keyword>
<dbReference type="Proteomes" id="UP000198625">
    <property type="component" value="Unassembled WGS sequence"/>
</dbReference>
<sequence length="806" mass="91436">MHNSIRKILLIFLSLIIFSLGFSMEAYGEEAFEVKSNVGFNGFYKYEYDTPISIEIKNNLKDVKGKVQVLFQVISYSGKKLYVAHTKELDIAKGATKTVTMEINNDRYTSKYAIRILDNNDKVIWEEKALSMPTPKSSNTLGIGILSDDIESLRYLTLMAFSDANNRGTSRNTSICEIDNFPTNPKHLNMLDMILINNYNTENLNSDQKEALKKWIEDGGVLLIGTGPNYSKTLKDLDDLNFVKINGSASITEFNDMKDTYGRVFQPNIPLSIINAELIAGKVELKEDNQPIIFSSNKGNGKVIIFGFDLGLSPFVEWEGRVKYLEKFLDGSTSWKYSLDMAARNSNSNSRYSYLNRYLPKSKVPSVKVMIIILMAFTLVVGPINYIVLKKLDKRELAWITIPSLAVLASSIILLWGTGGSFKNPLMNNISIISFNKDMTSVDINTSSGVISFKNGSVDIKGGENVNISIPANEVRAEYLEFNEDDIVLEYILNKNKTISFKKRGVWDVQQVTFNESKRLDNGIIQEIKLKDNALTGEIKNNSGLELKDAIIFYGLDYYRIGDIKSGDAKKIDFKLNTTASSNQTASMYRKDFYQVLDSIYPWNRGPRTNVAQEDILPNEMKREILEGFFGSNTYYDNENSAFLIAWNTDKLLSDITVNGKATDRIDRNLFTMPIEIGYEPGELVNIPYGILSLKILELSSLHLDTYDKSLHGQGYVIMSAKPEDNIELEKMDINLIYGNVSSSHKVWIYNYERDEWETYNSFTISIDMDNRDIYYDEAYGTQIKIELDGRDYIRIPTFSVKGVAK</sequence>
<evidence type="ECO:0000259" key="2">
    <source>
        <dbReference type="Pfam" id="PF24157"/>
    </source>
</evidence>
<evidence type="ECO:0000313" key="4">
    <source>
        <dbReference type="Proteomes" id="UP000198625"/>
    </source>
</evidence>
<organism evidence="3 4">
    <name type="scientific">Proteiniborus ethanoligenes</name>
    <dbReference type="NCBI Taxonomy" id="415015"/>
    <lineage>
        <taxon>Bacteria</taxon>
        <taxon>Bacillati</taxon>
        <taxon>Bacillota</taxon>
        <taxon>Clostridia</taxon>
        <taxon>Eubacteriales</taxon>
        <taxon>Proteiniborus</taxon>
    </lineage>
</organism>
<keyword evidence="1" id="KW-0812">Transmembrane</keyword>
<feature type="transmembrane region" description="Helical" evidence="1">
    <location>
        <begin position="397"/>
        <end position="417"/>
    </location>
</feature>
<dbReference type="InterPro" id="IPR055831">
    <property type="entry name" value="DUF7408"/>
</dbReference>
<gene>
    <name evidence="3" type="ORF">SAMN05660462_01672</name>
</gene>
<dbReference type="EMBL" id="FNQE01000016">
    <property type="protein sequence ID" value="SDZ05007.1"/>
    <property type="molecule type" value="Genomic_DNA"/>
</dbReference>
<feature type="transmembrane region" description="Helical" evidence="1">
    <location>
        <begin position="369"/>
        <end position="388"/>
    </location>
</feature>
<reference evidence="3 4" key="1">
    <citation type="submission" date="2016-10" db="EMBL/GenBank/DDBJ databases">
        <authorList>
            <person name="de Groot N.N."/>
        </authorList>
    </citation>
    <scope>NUCLEOTIDE SEQUENCE [LARGE SCALE GENOMIC DNA]</scope>
    <source>
        <strain evidence="3 4">DSM 21650</strain>
    </source>
</reference>
<proteinExistence type="predicted"/>
<keyword evidence="1" id="KW-1133">Transmembrane helix</keyword>
<evidence type="ECO:0000256" key="1">
    <source>
        <dbReference type="SAM" id="Phobius"/>
    </source>
</evidence>
<dbReference type="InterPro" id="IPR029062">
    <property type="entry name" value="Class_I_gatase-like"/>
</dbReference>
<dbReference type="SUPFAM" id="SSF52317">
    <property type="entry name" value="Class I glutamine amidotransferase-like"/>
    <property type="match status" value="1"/>
</dbReference>
<protein>
    <recommendedName>
        <fullName evidence="2">DUF7408 domain-containing protein</fullName>
    </recommendedName>
</protein>
<keyword evidence="1" id="KW-0472">Membrane</keyword>
<dbReference type="STRING" id="415015.SAMN05660462_01672"/>
<name>A0A1H3PV55_9FIRM</name>
<dbReference type="AlphaFoldDB" id="A0A1H3PV55"/>
<dbReference type="Gene3D" id="3.40.50.880">
    <property type="match status" value="1"/>
</dbReference>
<accession>A0A1H3PV55</accession>
<evidence type="ECO:0000313" key="3">
    <source>
        <dbReference type="EMBL" id="SDZ05007.1"/>
    </source>
</evidence>
<feature type="domain" description="DUF7408" evidence="2">
    <location>
        <begin position="189"/>
        <end position="315"/>
    </location>
</feature>
<dbReference type="Pfam" id="PF24157">
    <property type="entry name" value="DUF7408"/>
    <property type="match status" value="1"/>
</dbReference>